<dbReference type="InterPro" id="IPR036390">
    <property type="entry name" value="WH_DNA-bd_sf"/>
</dbReference>
<dbReference type="PROSITE" id="PS51063">
    <property type="entry name" value="HTH_CRP_2"/>
    <property type="match status" value="1"/>
</dbReference>
<name>A0A368XT60_9BURK</name>
<dbReference type="InterPro" id="IPR012318">
    <property type="entry name" value="HTH_CRP"/>
</dbReference>
<keyword evidence="2" id="KW-0238">DNA-binding</keyword>
<evidence type="ECO:0000313" key="6">
    <source>
        <dbReference type="Proteomes" id="UP000252884"/>
    </source>
</evidence>
<dbReference type="Pfam" id="PF13545">
    <property type="entry name" value="HTH_Crp_2"/>
    <property type="match status" value="1"/>
</dbReference>
<comment type="caution">
    <text evidence="5">The sequence shown here is derived from an EMBL/GenBank/DDBJ whole genome shotgun (WGS) entry which is preliminary data.</text>
</comment>
<dbReference type="Proteomes" id="UP000252884">
    <property type="component" value="Unassembled WGS sequence"/>
</dbReference>
<gene>
    <name evidence="5" type="ORF">DES41_10459</name>
</gene>
<dbReference type="AlphaFoldDB" id="A0A368XT60"/>
<evidence type="ECO:0000313" key="5">
    <source>
        <dbReference type="EMBL" id="RCW71240.1"/>
    </source>
</evidence>
<dbReference type="OrthoDB" id="9151801at2"/>
<evidence type="ECO:0000256" key="2">
    <source>
        <dbReference type="ARBA" id="ARBA00023125"/>
    </source>
</evidence>
<sequence length="207" mass="22534">MPLSVALLLDAPIRTATPGEVLAARLSVPQTALYLQSGRVVAGLLQRGALRHRLVEFKGPCWLDAASALLEQPSACDWVADGPVALRTLPAAALRRWHAGLPEAAARMLIDMAQAQRRQTEATLALLAQDAEARCAQWLLQHARRADDGRVGIELQLRKRTIAAQLGMAPETFSRVLRQLRERGLVLQAGKQLLLPDPSQLQQIAAD</sequence>
<dbReference type="EMBL" id="QPJK01000004">
    <property type="protein sequence ID" value="RCW71240.1"/>
    <property type="molecule type" value="Genomic_DNA"/>
</dbReference>
<feature type="domain" description="HTH crp-type" evidence="4">
    <location>
        <begin position="129"/>
        <end position="199"/>
    </location>
</feature>
<evidence type="ECO:0000259" key="4">
    <source>
        <dbReference type="PROSITE" id="PS51063"/>
    </source>
</evidence>
<dbReference type="RefSeq" id="WP_114468494.1">
    <property type="nucleotide sequence ID" value="NZ_QPJK01000004.1"/>
</dbReference>
<organism evidence="5 6">
    <name type="scientific">Pseudorhodoferax soli</name>
    <dbReference type="NCBI Taxonomy" id="545864"/>
    <lineage>
        <taxon>Bacteria</taxon>
        <taxon>Pseudomonadati</taxon>
        <taxon>Pseudomonadota</taxon>
        <taxon>Betaproteobacteria</taxon>
        <taxon>Burkholderiales</taxon>
        <taxon>Comamonadaceae</taxon>
    </lineage>
</organism>
<dbReference type="SUPFAM" id="SSF46785">
    <property type="entry name" value="Winged helix' DNA-binding domain"/>
    <property type="match status" value="1"/>
</dbReference>
<evidence type="ECO:0000256" key="3">
    <source>
        <dbReference type="ARBA" id="ARBA00023163"/>
    </source>
</evidence>
<dbReference type="Gene3D" id="2.60.120.10">
    <property type="entry name" value="Jelly Rolls"/>
    <property type="match status" value="1"/>
</dbReference>
<keyword evidence="6" id="KW-1185">Reference proteome</keyword>
<accession>A0A368XT60</accession>
<dbReference type="GO" id="GO:0006355">
    <property type="term" value="P:regulation of DNA-templated transcription"/>
    <property type="evidence" value="ECO:0007669"/>
    <property type="project" value="InterPro"/>
</dbReference>
<dbReference type="SMART" id="SM00419">
    <property type="entry name" value="HTH_CRP"/>
    <property type="match status" value="1"/>
</dbReference>
<protein>
    <submittedName>
        <fullName evidence="5">CRP-like cAMP-binding protein</fullName>
    </submittedName>
</protein>
<keyword evidence="1" id="KW-0805">Transcription regulation</keyword>
<reference evidence="5 6" key="1">
    <citation type="submission" date="2018-07" db="EMBL/GenBank/DDBJ databases">
        <title>Genomic Encyclopedia of Type Strains, Phase IV (KMG-IV): sequencing the most valuable type-strain genomes for metagenomic binning, comparative biology and taxonomic classification.</title>
        <authorList>
            <person name="Goeker M."/>
        </authorList>
    </citation>
    <scope>NUCLEOTIDE SEQUENCE [LARGE SCALE GENOMIC DNA]</scope>
    <source>
        <strain evidence="5 6">DSM 21634</strain>
    </source>
</reference>
<dbReference type="SUPFAM" id="SSF51206">
    <property type="entry name" value="cAMP-binding domain-like"/>
    <property type="match status" value="1"/>
</dbReference>
<evidence type="ECO:0000256" key="1">
    <source>
        <dbReference type="ARBA" id="ARBA00023015"/>
    </source>
</evidence>
<dbReference type="GO" id="GO:0003677">
    <property type="term" value="F:DNA binding"/>
    <property type="evidence" value="ECO:0007669"/>
    <property type="project" value="UniProtKB-KW"/>
</dbReference>
<dbReference type="InterPro" id="IPR018490">
    <property type="entry name" value="cNMP-bd_dom_sf"/>
</dbReference>
<keyword evidence="3" id="KW-0804">Transcription</keyword>
<proteinExistence type="predicted"/>
<dbReference type="InterPro" id="IPR014710">
    <property type="entry name" value="RmlC-like_jellyroll"/>
</dbReference>
<dbReference type="PRINTS" id="PR00034">
    <property type="entry name" value="HTHCRP"/>
</dbReference>